<feature type="transmembrane region" description="Helical" evidence="1">
    <location>
        <begin position="47"/>
        <end position="67"/>
    </location>
</feature>
<feature type="transmembrane region" description="Helical" evidence="1">
    <location>
        <begin position="21"/>
        <end position="41"/>
    </location>
</feature>
<accession>A0ABQ4V6E2</accession>
<sequence>MTRTIDNRWAVTKNTHDSWQTRGAVVLVLVGSTALMLLATPESVPGFAYWAISSIALVAVLTLFVAGGRTWDRMVTKARAEGVVER</sequence>
<organism evidence="2 3">
    <name type="scientific">Mycolicibacterium cyprinidarum</name>
    <dbReference type="NCBI Taxonomy" id="2860311"/>
    <lineage>
        <taxon>Bacteria</taxon>
        <taxon>Bacillati</taxon>
        <taxon>Actinomycetota</taxon>
        <taxon>Actinomycetes</taxon>
        <taxon>Mycobacteriales</taxon>
        <taxon>Mycobacteriaceae</taxon>
        <taxon>Mycolicibacterium</taxon>
    </lineage>
</organism>
<reference evidence="2 3" key="1">
    <citation type="submission" date="2021-08" db="EMBL/GenBank/DDBJ databases">
        <title>Draft genome sequence of Mycolicibacterium sp. NGTWS1702 strain.</title>
        <authorList>
            <person name="Matsumoto M."/>
            <person name="Tang B.C.C."/>
            <person name="Machida Y."/>
            <person name="Matoyama H."/>
            <person name="Kishihara T."/>
            <person name="Sato S."/>
            <person name="Kondo I."/>
            <person name="Sano M."/>
            <person name="Kato G."/>
        </authorList>
    </citation>
    <scope>NUCLEOTIDE SEQUENCE [LARGE SCALE GENOMIC DNA]</scope>
    <source>
        <strain evidence="2 3">NGTWSNA01</strain>
    </source>
</reference>
<dbReference type="Proteomes" id="UP001060504">
    <property type="component" value="Unassembled WGS sequence"/>
</dbReference>
<evidence type="ECO:0000313" key="3">
    <source>
        <dbReference type="Proteomes" id="UP001060504"/>
    </source>
</evidence>
<keyword evidence="3" id="KW-1185">Reference proteome</keyword>
<keyword evidence="1" id="KW-0812">Transmembrane</keyword>
<proteinExistence type="predicted"/>
<name>A0ABQ4V6E2_9MYCO</name>
<gene>
    <name evidence="2" type="ORF">NGTWS1702_37850</name>
</gene>
<keyword evidence="1" id="KW-1133">Transmembrane helix</keyword>
<evidence type="ECO:0000256" key="1">
    <source>
        <dbReference type="SAM" id="Phobius"/>
    </source>
</evidence>
<comment type="caution">
    <text evidence="2">The sequence shown here is derived from an EMBL/GenBank/DDBJ whole genome shotgun (WGS) entry which is preliminary data.</text>
</comment>
<keyword evidence="1" id="KW-0472">Membrane</keyword>
<dbReference type="EMBL" id="BPRH01003962">
    <property type="protein sequence ID" value="GJF11391.1"/>
    <property type="molecule type" value="Genomic_DNA"/>
</dbReference>
<evidence type="ECO:0000313" key="2">
    <source>
        <dbReference type="EMBL" id="GJF11391.1"/>
    </source>
</evidence>
<evidence type="ECO:0008006" key="4">
    <source>
        <dbReference type="Google" id="ProtNLM"/>
    </source>
</evidence>
<protein>
    <recommendedName>
        <fullName evidence="4">UsfY protein</fullName>
    </recommendedName>
</protein>